<keyword evidence="6" id="KW-1185">Reference proteome</keyword>
<dbReference type="PROSITE" id="PS51695">
    <property type="entry name" value="SEDOLISIN"/>
    <property type="match status" value="1"/>
</dbReference>
<evidence type="ECO:0000256" key="3">
    <source>
        <dbReference type="ARBA" id="ARBA00022825"/>
    </source>
</evidence>
<dbReference type="PANTHER" id="PTHR14218:SF15">
    <property type="entry name" value="TRIPEPTIDYL-PEPTIDASE 1"/>
    <property type="match status" value="1"/>
</dbReference>
<proteinExistence type="predicted"/>
<dbReference type="InterPro" id="IPR023828">
    <property type="entry name" value="Peptidase_S8_Ser-AS"/>
</dbReference>
<dbReference type="Gene3D" id="3.40.50.200">
    <property type="entry name" value="Peptidase S8/S53 domain"/>
    <property type="match status" value="1"/>
</dbReference>
<dbReference type="CDD" id="cd04056">
    <property type="entry name" value="Peptidases_S53"/>
    <property type="match status" value="1"/>
</dbReference>
<dbReference type="EMBL" id="BSRI01000001">
    <property type="protein sequence ID" value="GLV55556.1"/>
    <property type="molecule type" value="Genomic_DNA"/>
</dbReference>
<dbReference type="RefSeq" id="WP_338250009.1">
    <property type="nucleotide sequence ID" value="NZ_BSRI01000001.1"/>
</dbReference>
<dbReference type="PROSITE" id="PS00138">
    <property type="entry name" value="SUBTILASE_SER"/>
    <property type="match status" value="1"/>
</dbReference>
<accession>A0ABQ6FSX5</accession>
<dbReference type="Proteomes" id="UP001344906">
    <property type="component" value="Unassembled WGS sequence"/>
</dbReference>
<dbReference type="InterPro" id="IPR030400">
    <property type="entry name" value="Sedolisin_dom"/>
</dbReference>
<name>A0ABQ6FSX5_9CHLR</name>
<dbReference type="InterPro" id="IPR000209">
    <property type="entry name" value="Peptidase_S8/S53_dom"/>
</dbReference>
<evidence type="ECO:0000256" key="1">
    <source>
        <dbReference type="ARBA" id="ARBA00022670"/>
    </source>
</evidence>
<comment type="caution">
    <text evidence="5">The sequence shown here is derived from an EMBL/GenBank/DDBJ whole genome shotgun (WGS) entry which is preliminary data.</text>
</comment>
<dbReference type="InterPro" id="IPR036852">
    <property type="entry name" value="Peptidase_S8/S53_dom_sf"/>
</dbReference>
<reference evidence="5 6" key="1">
    <citation type="submission" date="2023-02" db="EMBL/GenBank/DDBJ databases">
        <title>Dictyobacter halimunensis sp. nov., a new member of the class Ktedonobacteria from forest soil in a geothermal area.</title>
        <authorList>
            <person name="Rachmania M.K."/>
            <person name="Ningsih F."/>
            <person name="Sakai Y."/>
            <person name="Yabe S."/>
            <person name="Yokota A."/>
            <person name="Sjamsuridzal W."/>
        </authorList>
    </citation>
    <scope>NUCLEOTIDE SEQUENCE [LARGE SCALE GENOMIC DNA]</scope>
    <source>
        <strain evidence="5 6">S3.2.2.5</strain>
    </source>
</reference>
<keyword evidence="2" id="KW-0378">Hydrolase</keyword>
<evidence type="ECO:0000313" key="6">
    <source>
        <dbReference type="Proteomes" id="UP001344906"/>
    </source>
</evidence>
<organism evidence="5 6">
    <name type="scientific">Dictyobacter halimunensis</name>
    <dbReference type="NCBI Taxonomy" id="3026934"/>
    <lineage>
        <taxon>Bacteria</taxon>
        <taxon>Bacillati</taxon>
        <taxon>Chloroflexota</taxon>
        <taxon>Ktedonobacteria</taxon>
        <taxon>Ktedonobacterales</taxon>
        <taxon>Dictyobacteraceae</taxon>
        <taxon>Dictyobacter</taxon>
    </lineage>
</organism>
<gene>
    <name evidence="5" type="ORF">KDH_24000</name>
</gene>
<dbReference type="PANTHER" id="PTHR14218">
    <property type="entry name" value="PROTEASE S8 TRIPEPTIDYL PEPTIDASE I CLN2"/>
    <property type="match status" value="1"/>
</dbReference>
<protein>
    <recommendedName>
        <fullName evidence="4">Peptidase S53 domain-containing protein</fullName>
    </recommendedName>
</protein>
<dbReference type="Pfam" id="PF00082">
    <property type="entry name" value="Peptidase_S8"/>
    <property type="match status" value="1"/>
</dbReference>
<feature type="domain" description="Peptidase S53" evidence="4">
    <location>
        <begin position="1"/>
        <end position="278"/>
    </location>
</feature>
<evidence type="ECO:0000259" key="4">
    <source>
        <dbReference type="PROSITE" id="PS51695"/>
    </source>
</evidence>
<dbReference type="SUPFAM" id="SSF52743">
    <property type="entry name" value="Subtilisin-like"/>
    <property type="match status" value="1"/>
</dbReference>
<keyword evidence="1" id="KW-0645">Protease</keyword>
<sequence length="292" mass="30520">MNDDTGLVNQYFRIATDNLADAASTSWLLCEPLVTPSVIPAENTAFMQMASQGQSIFAASGDDGAFGCAPDGFPTLLAVGDPAAQPYMAGVGGTSFAGTFDPGKNPHPTYPPLPAEHAWDGGGGGASQVWASPSYQRGPGVFEPGFSQTGAYCGQPAGVLCREVPDVSMNADPASGYSIYCTDPGVSFCTGFLQIGGTSAAAPLWSAIAALANTAHKGRLGLFNFFVYHLNSPAGYHRAFHDITVGNNGHYPAGPAYDMVTGIGSPDIFGLVTLFEKPHHEQCQKHNKHSKR</sequence>
<keyword evidence="3" id="KW-0720">Serine protease</keyword>
<evidence type="ECO:0000313" key="5">
    <source>
        <dbReference type="EMBL" id="GLV55556.1"/>
    </source>
</evidence>
<dbReference type="InterPro" id="IPR050819">
    <property type="entry name" value="Tripeptidyl-peptidase_I"/>
</dbReference>
<evidence type="ECO:0000256" key="2">
    <source>
        <dbReference type="ARBA" id="ARBA00022801"/>
    </source>
</evidence>